<gene>
    <name evidence="2" type="ORF">CPLU01_02013</name>
</gene>
<evidence type="ECO:0000256" key="1">
    <source>
        <dbReference type="SAM" id="MobiDB-lite"/>
    </source>
</evidence>
<proteinExistence type="predicted"/>
<comment type="caution">
    <text evidence="2">The sequence shown here is derived from an EMBL/GenBank/DDBJ whole genome shotgun (WGS) entry which is preliminary data.</text>
</comment>
<accession>A0A8H6KXB3</accession>
<dbReference type="AlphaFoldDB" id="A0A8H6KXB3"/>
<feature type="region of interest" description="Disordered" evidence="1">
    <location>
        <begin position="99"/>
        <end position="126"/>
    </location>
</feature>
<dbReference type="Proteomes" id="UP000654918">
    <property type="component" value="Unassembled WGS sequence"/>
</dbReference>
<sequence length="196" mass="21952">MLAKWTLPSYSWTRQGTDLKLPRDYRAAVTLGANLTKDRLVQDARGFLEDEAQSIEANYRPLVDGQVGRELNDATDDAIDLRCRDFGPCITGLLHSEKQERELPPETERERQIQRAPPAKPLPHRVHPDIDRLVSTGILHNKSEAVMPALMAFSKTTAAGYMDLSEHHWNLLVSVDYAQTIQVEGKAAVGAHDCKL</sequence>
<organism evidence="2 3">
    <name type="scientific">Colletotrichum plurivorum</name>
    <dbReference type="NCBI Taxonomy" id="2175906"/>
    <lineage>
        <taxon>Eukaryota</taxon>
        <taxon>Fungi</taxon>
        <taxon>Dikarya</taxon>
        <taxon>Ascomycota</taxon>
        <taxon>Pezizomycotina</taxon>
        <taxon>Sordariomycetes</taxon>
        <taxon>Hypocreomycetidae</taxon>
        <taxon>Glomerellales</taxon>
        <taxon>Glomerellaceae</taxon>
        <taxon>Colletotrichum</taxon>
        <taxon>Colletotrichum orchidearum species complex</taxon>
    </lineage>
</organism>
<feature type="compositionally biased region" description="Basic and acidic residues" evidence="1">
    <location>
        <begin position="99"/>
        <end position="113"/>
    </location>
</feature>
<reference evidence="2" key="1">
    <citation type="journal article" date="2020" name="Phytopathology">
        <title>Genome Sequence Resources of Colletotrichum truncatum, C. plurivorum, C. musicola, and C. sojae: Four Species Pathogenic to Soybean (Glycine max).</title>
        <authorList>
            <person name="Rogerio F."/>
            <person name="Boufleur T.R."/>
            <person name="Ciampi-Guillardi M."/>
            <person name="Sukno S.A."/>
            <person name="Thon M.R."/>
            <person name="Massola Junior N.S."/>
            <person name="Baroncelli R."/>
        </authorList>
    </citation>
    <scope>NUCLEOTIDE SEQUENCE</scope>
    <source>
        <strain evidence="2">LFN00145</strain>
    </source>
</reference>
<name>A0A8H6KXB3_9PEZI</name>
<dbReference type="EMBL" id="WIGO01000014">
    <property type="protein sequence ID" value="KAF6839275.1"/>
    <property type="molecule type" value="Genomic_DNA"/>
</dbReference>
<evidence type="ECO:0000313" key="3">
    <source>
        <dbReference type="Proteomes" id="UP000654918"/>
    </source>
</evidence>
<protein>
    <submittedName>
        <fullName evidence="2">Uncharacterized protein</fullName>
    </submittedName>
</protein>
<keyword evidence="3" id="KW-1185">Reference proteome</keyword>
<evidence type="ECO:0000313" key="2">
    <source>
        <dbReference type="EMBL" id="KAF6839275.1"/>
    </source>
</evidence>